<gene>
    <name evidence="2" type="ORF">AMET1_0377</name>
</gene>
<protein>
    <submittedName>
        <fullName evidence="2">Single-stranded DNA-binding replication protein A (RPA), large subunit</fullName>
    </submittedName>
</protein>
<organism evidence="2 3">
    <name type="scientific">Methanonatronarchaeum thermophilum</name>
    <dbReference type="NCBI Taxonomy" id="1927129"/>
    <lineage>
        <taxon>Archaea</taxon>
        <taxon>Methanobacteriati</taxon>
        <taxon>Methanobacteriota</taxon>
        <taxon>Methanonatronarchaeia</taxon>
        <taxon>Methanonatronarchaeales</taxon>
        <taxon>Methanonatronarchaeaceae</taxon>
        <taxon>Methanonatronarchaeum</taxon>
    </lineage>
</organism>
<evidence type="ECO:0000313" key="2">
    <source>
        <dbReference type="EMBL" id="OUJ18727.1"/>
    </source>
</evidence>
<proteinExistence type="predicted"/>
<keyword evidence="3" id="KW-1185">Reference proteome</keyword>
<dbReference type="AlphaFoldDB" id="A0A1Y3GBU6"/>
<evidence type="ECO:0000256" key="1">
    <source>
        <dbReference type="ARBA" id="ARBA00023125"/>
    </source>
</evidence>
<dbReference type="GO" id="GO:0000724">
    <property type="term" value="P:double-strand break repair via homologous recombination"/>
    <property type="evidence" value="ECO:0007669"/>
    <property type="project" value="TreeGrafter"/>
</dbReference>
<dbReference type="Proteomes" id="UP000195137">
    <property type="component" value="Unassembled WGS sequence"/>
</dbReference>
<reference evidence="2 3" key="1">
    <citation type="submission" date="2016-12" db="EMBL/GenBank/DDBJ databases">
        <title>Discovery of methanogenic haloarchaea.</title>
        <authorList>
            <person name="Sorokin D.Y."/>
            <person name="Makarova K.S."/>
            <person name="Abbas B."/>
            <person name="Ferrer M."/>
            <person name="Golyshin P.N."/>
        </authorList>
    </citation>
    <scope>NUCLEOTIDE SEQUENCE [LARGE SCALE GENOMIC DNA]</scope>
    <source>
        <strain evidence="2">AMET1</strain>
    </source>
</reference>
<dbReference type="OrthoDB" id="335252at2157"/>
<dbReference type="CDD" id="cd04491">
    <property type="entry name" value="SoSSB_OBF"/>
    <property type="match status" value="1"/>
</dbReference>
<evidence type="ECO:0000313" key="3">
    <source>
        <dbReference type="Proteomes" id="UP000195137"/>
    </source>
</evidence>
<dbReference type="GO" id="GO:0003677">
    <property type="term" value="F:DNA binding"/>
    <property type="evidence" value="ECO:0007669"/>
    <property type="project" value="UniProtKB-KW"/>
</dbReference>
<dbReference type="InterPro" id="IPR012340">
    <property type="entry name" value="NA-bd_OB-fold"/>
</dbReference>
<dbReference type="RefSeq" id="WP_086636791.1">
    <property type="nucleotide sequence ID" value="NZ_MRZU01000003.1"/>
</dbReference>
<name>A0A1Y3GBU6_9EURY</name>
<dbReference type="EMBL" id="MRZU01000003">
    <property type="protein sequence ID" value="OUJ18727.1"/>
    <property type="molecule type" value="Genomic_DNA"/>
</dbReference>
<sequence>MNNKVEEALEELKGSISDFDESEIREEVEDLILKYKVPKDQAVSTILRKHTGTTRKTVGQKNISELNSGDSGVEITGRILRVVDREIEVDSEPRSIRSGTIADKSGSIDFTAWRDFPFEENSVVEIKNAYVKEYRNRPELQIGDYAEIREPSESDLPTAEQLKKPIKVDLDNVDRVYTAEVEAEIVEVMERSGLIMRCPECNRVTMASECQEHGKVDTIPDLRIKAVLDDGVGAIQATMPKEIVETMVGITLDEAMEMAREEMDKTVVYEEVKKVVGKSIVTVGRAIGNNFLVMDYKEVSWDPEEKAKQILQQIKEA</sequence>
<dbReference type="SUPFAM" id="SSF50249">
    <property type="entry name" value="Nucleic acid-binding proteins"/>
    <property type="match status" value="2"/>
</dbReference>
<accession>A0A1Y3GBU6</accession>
<keyword evidence="1 2" id="KW-0238">DNA-binding</keyword>
<dbReference type="GO" id="GO:0010212">
    <property type="term" value="P:response to ionizing radiation"/>
    <property type="evidence" value="ECO:0007669"/>
    <property type="project" value="TreeGrafter"/>
</dbReference>
<comment type="caution">
    <text evidence="2">The sequence shown here is derived from an EMBL/GenBank/DDBJ whole genome shotgun (WGS) entry which is preliminary data.</text>
</comment>
<dbReference type="PANTHER" id="PTHR13356:SF0">
    <property type="entry name" value="SOSS COMPLEX SUBUNIT B HOMOLOG"/>
    <property type="match status" value="1"/>
</dbReference>
<dbReference type="Gene3D" id="2.40.50.140">
    <property type="entry name" value="Nucleic acid-binding proteins"/>
    <property type="match status" value="2"/>
</dbReference>
<dbReference type="PANTHER" id="PTHR13356">
    <property type="entry name" value="OB FOLD NUCLEIC ACID BINDING PROTEIN-RELATED"/>
    <property type="match status" value="1"/>
</dbReference>
<dbReference type="InterPro" id="IPR051231">
    <property type="entry name" value="SOSS-B"/>
</dbReference>